<name>A0ABV8PG97_9SPHI</name>
<dbReference type="EMBL" id="JBHSBW010000016">
    <property type="protein sequence ID" value="MFC4213381.1"/>
    <property type="molecule type" value="Genomic_DNA"/>
</dbReference>
<evidence type="ECO:0008006" key="4">
    <source>
        <dbReference type="Google" id="ProtNLM"/>
    </source>
</evidence>
<dbReference type="Proteomes" id="UP001595789">
    <property type="component" value="Unassembled WGS sequence"/>
</dbReference>
<keyword evidence="3" id="KW-1185">Reference proteome</keyword>
<sequence>MKIQYRNLLSILLIAIVTASCSSTRMSQQSKRYASTYKKLSQTDKQLADTLIKKVLDNEGLFTVVSGLKPMSSVTELYLKITTADTLRRGDRRITDTTSEDLKKLKRYQQIVNSLNFGDLKFMISPYRITQKDSRPIQITVNRRSLVDSLLKAEQSFFGQFGFVPGTSPEILVNTTEYEHKYNRFRAYGYLFGYPEHAVDFFTVASISNDKTGVFVKRDFFQIPVFSAIRGHFVYAVPQGYKPDEVDSTILNRAKFYLLQYEKVRKKFQRADGSVEYYKLLKKLIKNAA</sequence>
<evidence type="ECO:0000313" key="3">
    <source>
        <dbReference type="Proteomes" id="UP001595789"/>
    </source>
</evidence>
<accession>A0ABV8PG97</accession>
<gene>
    <name evidence="2" type="ORF">ACFOWA_19470</name>
</gene>
<keyword evidence="1" id="KW-0732">Signal</keyword>
<feature type="signal peptide" evidence="1">
    <location>
        <begin position="1"/>
        <end position="19"/>
    </location>
</feature>
<protein>
    <recommendedName>
        <fullName evidence="4">Lipoprotein</fullName>
    </recommendedName>
</protein>
<evidence type="ECO:0000256" key="1">
    <source>
        <dbReference type="SAM" id="SignalP"/>
    </source>
</evidence>
<organism evidence="2 3">
    <name type="scientific">Pedobacter lithocola</name>
    <dbReference type="NCBI Taxonomy" id="1908239"/>
    <lineage>
        <taxon>Bacteria</taxon>
        <taxon>Pseudomonadati</taxon>
        <taxon>Bacteroidota</taxon>
        <taxon>Sphingobacteriia</taxon>
        <taxon>Sphingobacteriales</taxon>
        <taxon>Sphingobacteriaceae</taxon>
        <taxon>Pedobacter</taxon>
    </lineage>
</organism>
<reference evidence="3" key="1">
    <citation type="journal article" date="2019" name="Int. J. Syst. Evol. Microbiol.">
        <title>The Global Catalogue of Microorganisms (GCM) 10K type strain sequencing project: providing services to taxonomists for standard genome sequencing and annotation.</title>
        <authorList>
            <consortium name="The Broad Institute Genomics Platform"/>
            <consortium name="The Broad Institute Genome Sequencing Center for Infectious Disease"/>
            <person name="Wu L."/>
            <person name="Ma J."/>
        </authorList>
    </citation>
    <scope>NUCLEOTIDE SEQUENCE [LARGE SCALE GENOMIC DNA]</scope>
    <source>
        <strain evidence="3">CCM 8691</strain>
    </source>
</reference>
<evidence type="ECO:0000313" key="2">
    <source>
        <dbReference type="EMBL" id="MFC4213381.1"/>
    </source>
</evidence>
<proteinExistence type="predicted"/>
<dbReference type="PROSITE" id="PS51257">
    <property type="entry name" value="PROKAR_LIPOPROTEIN"/>
    <property type="match status" value="1"/>
</dbReference>
<comment type="caution">
    <text evidence="2">The sequence shown here is derived from an EMBL/GenBank/DDBJ whole genome shotgun (WGS) entry which is preliminary data.</text>
</comment>
<feature type="chain" id="PRO_5047303370" description="Lipoprotein" evidence="1">
    <location>
        <begin position="20"/>
        <end position="289"/>
    </location>
</feature>